<proteinExistence type="predicted"/>
<sequence>MMRFWVTSIKVYEHDASAFEFGELRFDGMYGFGTERPHSYEGPLTYLKDGVRQQDFGQAGRGHRRLSGSFNLLWPQDPGKVPEPPFLLAGTDHIHAGFAGLVVVDAIGPAADVALSHEPGGQLPFGGADWFGVATFISHEGTKAQFALRTYYTTVHPAGPQVGEMVEALEYGESIGPIVSLREGFPD</sequence>
<dbReference type="Proteomes" id="UP000253426">
    <property type="component" value="Unassembled WGS sequence"/>
</dbReference>
<dbReference type="EMBL" id="QNRR01000008">
    <property type="protein sequence ID" value="RBP40604.1"/>
    <property type="molecule type" value="Genomic_DNA"/>
</dbReference>
<organism evidence="1 2">
    <name type="scientific">Roseimicrobium gellanilyticum</name>
    <dbReference type="NCBI Taxonomy" id="748857"/>
    <lineage>
        <taxon>Bacteria</taxon>
        <taxon>Pseudomonadati</taxon>
        <taxon>Verrucomicrobiota</taxon>
        <taxon>Verrucomicrobiia</taxon>
        <taxon>Verrucomicrobiales</taxon>
        <taxon>Verrucomicrobiaceae</taxon>
        <taxon>Roseimicrobium</taxon>
    </lineage>
</organism>
<name>A0A366HFZ7_9BACT</name>
<accession>A0A366HFZ7</accession>
<evidence type="ECO:0000313" key="2">
    <source>
        <dbReference type="Proteomes" id="UP000253426"/>
    </source>
</evidence>
<dbReference type="AlphaFoldDB" id="A0A366HFZ7"/>
<evidence type="ECO:0000313" key="1">
    <source>
        <dbReference type="EMBL" id="RBP40604.1"/>
    </source>
</evidence>
<reference evidence="1 2" key="1">
    <citation type="submission" date="2018-06" db="EMBL/GenBank/DDBJ databases">
        <title>Genomic Encyclopedia of Type Strains, Phase IV (KMG-IV): sequencing the most valuable type-strain genomes for metagenomic binning, comparative biology and taxonomic classification.</title>
        <authorList>
            <person name="Goeker M."/>
        </authorList>
    </citation>
    <scope>NUCLEOTIDE SEQUENCE [LARGE SCALE GENOMIC DNA]</scope>
    <source>
        <strain evidence="1 2">DSM 25532</strain>
    </source>
</reference>
<gene>
    <name evidence="1" type="ORF">DES53_108311</name>
</gene>
<dbReference type="RefSeq" id="WP_113960453.1">
    <property type="nucleotide sequence ID" value="NZ_QNRR01000008.1"/>
</dbReference>
<protein>
    <submittedName>
        <fullName evidence="1">Uncharacterized protein</fullName>
    </submittedName>
</protein>
<comment type="caution">
    <text evidence="1">The sequence shown here is derived from an EMBL/GenBank/DDBJ whole genome shotgun (WGS) entry which is preliminary data.</text>
</comment>
<keyword evidence="2" id="KW-1185">Reference proteome</keyword>